<reference evidence="3" key="1">
    <citation type="submission" date="2024-04" db="EMBL/GenBank/DDBJ databases">
        <title>Salinicola lusitanus LLJ914,a marine bacterium isolated from the Okinawa Trough.</title>
        <authorList>
            <person name="Li J."/>
        </authorList>
    </citation>
    <scope>NUCLEOTIDE SEQUENCE [LARGE SCALE GENOMIC DNA]</scope>
</reference>
<evidence type="ECO:0000256" key="1">
    <source>
        <dbReference type="SAM" id="MobiDB-lite"/>
    </source>
</evidence>
<comment type="caution">
    <text evidence="2">The sequence shown here is derived from an EMBL/GenBank/DDBJ whole genome shotgun (WGS) entry which is preliminary data.</text>
</comment>
<name>A0AAW0MDT0_9GOBI</name>
<organism evidence="2 3">
    <name type="scientific">Mugilogobius chulae</name>
    <name type="common">yellowstripe goby</name>
    <dbReference type="NCBI Taxonomy" id="88201"/>
    <lineage>
        <taxon>Eukaryota</taxon>
        <taxon>Metazoa</taxon>
        <taxon>Chordata</taxon>
        <taxon>Craniata</taxon>
        <taxon>Vertebrata</taxon>
        <taxon>Euteleostomi</taxon>
        <taxon>Actinopterygii</taxon>
        <taxon>Neopterygii</taxon>
        <taxon>Teleostei</taxon>
        <taxon>Neoteleostei</taxon>
        <taxon>Acanthomorphata</taxon>
        <taxon>Gobiaria</taxon>
        <taxon>Gobiiformes</taxon>
        <taxon>Gobioidei</taxon>
        <taxon>Gobiidae</taxon>
        <taxon>Gobionellinae</taxon>
        <taxon>Mugilogobius</taxon>
    </lineage>
</organism>
<protein>
    <submittedName>
        <fullName evidence="2">Uncharacterized protein</fullName>
    </submittedName>
</protein>
<feature type="region of interest" description="Disordered" evidence="1">
    <location>
        <begin position="38"/>
        <end position="120"/>
    </location>
</feature>
<evidence type="ECO:0000313" key="2">
    <source>
        <dbReference type="EMBL" id="KAK7877365.1"/>
    </source>
</evidence>
<dbReference type="AlphaFoldDB" id="A0AAW0MDT0"/>
<evidence type="ECO:0000313" key="3">
    <source>
        <dbReference type="Proteomes" id="UP001460270"/>
    </source>
</evidence>
<keyword evidence="3" id="KW-1185">Reference proteome</keyword>
<gene>
    <name evidence="2" type="ORF">WMY93_031920</name>
</gene>
<feature type="compositionally biased region" description="Basic and acidic residues" evidence="1">
    <location>
        <begin position="58"/>
        <end position="106"/>
    </location>
</feature>
<dbReference type="EMBL" id="JBBPFD010000697">
    <property type="protein sequence ID" value="KAK7877365.1"/>
    <property type="molecule type" value="Genomic_DNA"/>
</dbReference>
<proteinExistence type="predicted"/>
<dbReference type="Proteomes" id="UP001460270">
    <property type="component" value="Unassembled WGS sequence"/>
</dbReference>
<sequence>MLGGGSCLGAGLKNVLLLSVEVCGMQSRRYLATCRRLRTRPGPDRDHPVSCSGGSLFGERRGRERRQGEEREMREERERRKTDRGEREEERKSERERGKRERGKKEREKRRKREREERDN</sequence>
<accession>A0AAW0MDT0</accession>